<evidence type="ECO:0000256" key="1">
    <source>
        <dbReference type="ARBA" id="ARBA00007865"/>
    </source>
</evidence>
<dbReference type="EMBL" id="UYJE01003244">
    <property type="protein sequence ID" value="VDI17606.1"/>
    <property type="molecule type" value="Genomic_DNA"/>
</dbReference>
<organism evidence="3 4">
    <name type="scientific">Mytilus galloprovincialis</name>
    <name type="common">Mediterranean mussel</name>
    <dbReference type="NCBI Taxonomy" id="29158"/>
    <lineage>
        <taxon>Eukaryota</taxon>
        <taxon>Metazoa</taxon>
        <taxon>Spiralia</taxon>
        <taxon>Lophotrochozoa</taxon>
        <taxon>Mollusca</taxon>
        <taxon>Bivalvia</taxon>
        <taxon>Autobranchia</taxon>
        <taxon>Pteriomorphia</taxon>
        <taxon>Mytilida</taxon>
        <taxon>Mytiloidea</taxon>
        <taxon>Mytilidae</taxon>
        <taxon>Mytilinae</taxon>
        <taxon>Mytilus</taxon>
    </lineage>
</organism>
<reference evidence="3" key="1">
    <citation type="submission" date="2018-11" db="EMBL/GenBank/DDBJ databases">
        <authorList>
            <person name="Alioto T."/>
            <person name="Alioto T."/>
        </authorList>
    </citation>
    <scope>NUCLEOTIDE SEQUENCE</scope>
</reference>
<dbReference type="OrthoDB" id="7108654at2759"/>
<accession>A0A8B6DDS0</accession>
<gene>
    <name evidence="3" type="ORF">MGAL_10B072912</name>
</gene>
<comment type="similarity">
    <text evidence="1">Belongs to the Cyclase 1 superfamily.</text>
</comment>
<name>A0A8B6DDS0_MYTGA</name>
<comment type="caution">
    <text evidence="3">The sequence shown here is derived from an EMBL/GenBank/DDBJ whole genome shotgun (WGS) entry which is preliminary data.</text>
</comment>
<dbReference type="Gene3D" id="3.50.30.50">
    <property type="entry name" value="Putative cyclase"/>
    <property type="match status" value="1"/>
</dbReference>
<keyword evidence="4" id="KW-1185">Reference proteome</keyword>
<dbReference type="GO" id="GO:0019441">
    <property type="term" value="P:L-tryptophan catabolic process to kynurenine"/>
    <property type="evidence" value="ECO:0007669"/>
    <property type="project" value="InterPro"/>
</dbReference>
<dbReference type="PANTHER" id="PTHR31118:SF12">
    <property type="entry name" value="CYCLASE-LIKE PROTEIN 2"/>
    <property type="match status" value="1"/>
</dbReference>
<dbReference type="InterPro" id="IPR007325">
    <property type="entry name" value="KFase/CYL"/>
</dbReference>
<feature type="compositionally biased region" description="Basic residues" evidence="2">
    <location>
        <begin position="1"/>
        <end position="13"/>
    </location>
</feature>
<dbReference type="SUPFAM" id="SSF102198">
    <property type="entry name" value="Putative cyclase"/>
    <property type="match status" value="1"/>
</dbReference>
<dbReference type="InterPro" id="IPR037175">
    <property type="entry name" value="KFase_sf"/>
</dbReference>
<sequence>MNKIKSKSKRRTTVQKTQHTMKTNTPKTANDLMSGLSLDFKVVDLTHDHSNTTIYWPGNPEYNFTILARGNTTGGFWYESNYFGTAEHGGTHLDSPSHFYKDRHRTHNIPIENLIGPGVIINVKNKAARNADYQVSIDDLKQWESIYNQIPEKAIVIMNSGWHERYPNASLVFNTDSPTDSSTFHFPSWHEKTIEWLISERSVNVIGVDTPSNDFGQSKTFPVHILLGQANIPGAENVANLDAVPEAGSNIFVAVTKIYDGSGGPARIFATVPIKDTSSGCSHGLSFVLLMCALCLFIQIV</sequence>
<evidence type="ECO:0008006" key="5">
    <source>
        <dbReference type="Google" id="ProtNLM"/>
    </source>
</evidence>
<dbReference type="AlphaFoldDB" id="A0A8B6DDS0"/>
<feature type="compositionally biased region" description="Polar residues" evidence="2">
    <location>
        <begin position="14"/>
        <end position="28"/>
    </location>
</feature>
<dbReference type="PANTHER" id="PTHR31118">
    <property type="entry name" value="CYCLASE-LIKE PROTEIN 2"/>
    <property type="match status" value="1"/>
</dbReference>
<dbReference type="Proteomes" id="UP000596742">
    <property type="component" value="Unassembled WGS sequence"/>
</dbReference>
<proteinExistence type="inferred from homology"/>
<evidence type="ECO:0000256" key="2">
    <source>
        <dbReference type="SAM" id="MobiDB-lite"/>
    </source>
</evidence>
<dbReference type="Pfam" id="PF04199">
    <property type="entry name" value="Cyclase"/>
    <property type="match status" value="1"/>
</dbReference>
<protein>
    <recommendedName>
        <fullName evidence="5">Kynurenine formamidase</fullName>
    </recommendedName>
</protein>
<evidence type="ECO:0000313" key="3">
    <source>
        <dbReference type="EMBL" id="VDI17606.1"/>
    </source>
</evidence>
<dbReference type="GO" id="GO:0004061">
    <property type="term" value="F:arylformamidase activity"/>
    <property type="evidence" value="ECO:0007669"/>
    <property type="project" value="InterPro"/>
</dbReference>
<evidence type="ECO:0000313" key="4">
    <source>
        <dbReference type="Proteomes" id="UP000596742"/>
    </source>
</evidence>
<feature type="region of interest" description="Disordered" evidence="2">
    <location>
        <begin position="1"/>
        <end position="29"/>
    </location>
</feature>